<evidence type="ECO:0000313" key="2">
    <source>
        <dbReference type="EMBL" id="UPT19755.1"/>
    </source>
</evidence>
<dbReference type="InterPro" id="IPR029058">
    <property type="entry name" value="AB_hydrolase_fold"/>
</dbReference>
<protein>
    <submittedName>
        <fullName evidence="2">Serine protease</fullName>
    </submittedName>
</protein>
<dbReference type="GO" id="GO:0006508">
    <property type="term" value="P:proteolysis"/>
    <property type="evidence" value="ECO:0007669"/>
    <property type="project" value="UniProtKB-KW"/>
</dbReference>
<dbReference type="PRINTS" id="PR01774">
    <property type="entry name" value="EXFOLTOXIN"/>
</dbReference>
<dbReference type="PANTHER" id="PTHR36234">
    <property type="entry name" value="LYSYL ENDOPEPTIDASE"/>
    <property type="match status" value="1"/>
</dbReference>
<accession>A0ABY4KWE9</accession>
<dbReference type="Pfam" id="PF13365">
    <property type="entry name" value="Trypsin_2"/>
    <property type="match status" value="1"/>
</dbReference>
<dbReference type="Proteomes" id="UP000832041">
    <property type="component" value="Chromosome"/>
</dbReference>
<dbReference type="Gene3D" id="3.40.50.1820">
    <property type="entry name" value="alpha/beta hydrolase"/>
    <property type="match status" value="1"/>
</dbReference>
<dbReference type="GO" id="GO:0008233">
    <property type="term" value="F:peptidase activity"/>
    <property type="evidence" value="ECO:0007669"/>
    <property type="project" value="UniProtKB-KW"/>
</dbReference>
<name>A0ABY4KWE9_THEAE</name>
<dbReference type="InterPro" id="IPR009003">
    <property type="entry name" value="Peptidase_S1_PA"/>
</dbReference>
<gene>
    <name evidence="2" type="ORF">FOF52_01225</name>
</gene>
<dbReference type="Gene3D" id="2.40.10.10">
    <property type="entry name" value="Trypsin-like serine proteases"/>
    <property type="match status" value="2"/>
</dbReference>
<feature type="compositionally biased region" description="Low complexity" evidence="1">
    <location>
        <begin position="337"/>
        <end position="352"/>
    </location>
</feature>
<dbReference type="EMBL" id="CP051627">
    <property type="protein sequence ID" value="UPT19755.1"/>
    <property type="molecule type" value="Genomic_DNA"/>
</dbReference>
<dbReference type="SUPFAM" id="SSF50494">
    <property type="entry name" value="Trypsin-like serine proteases"/>
    <property type="match status" value="1"/>
</dbReference>
<sequence>MDTFPHRTAAEQQWQEQRAAQRFAETERARTRTRQLQERTGVPVHDTFDQLRARAERLAALLRAPAPAPAEPDPVRRHRIYQRVIGAANQAQSVGFLYRGARAAASVARLVHVHHGRELPCGTGFLVAPDLLLTNHHVLDSPEAAEQAVAEFAAEVDADLHPRTPVRHRLDPEGFFVADRELDFALVRVRPDAEGRPPGAVFGWNPLLRTQGKVVTGEPVNIVGHPRGRLKEIAIRGGRLLQQTEDFLQYSADTEPGSSGSPVYNDQWEVVALHHSAVPRRDAHGRRLRTDGTPLRPGDPDSAAAWLGNEGTRVSSILDFLAAADLPRAQRDLLASLGPGAGLPPADGRAAPKGPQPFWARERLPRSGRSGVRGSGGPDDVHLVFVHGRGMAGKDPARLRAAWTAALNSGLLAAGLPTVPAASAWFPYYGDLLAELTADAAATESVDLAEALAPPLEEPHAVYAALLEQAALRSGMPAELAGGPTDQEGASALGLIAPLTSRLQRELSWVAARSGLDEALIALFLRDVAAYLGEEEVRTAVLDRVAEGFPQSGQVVVVGHSLGTVVAVDLLSRARPDVTVPLLVTVGSPLGLDAVHERVLLQPPRRPDRVAAWLNAWTPADAATIGCPLSPVWGPGLVEVVTANSRRRPHDVEEYLRQPRVAVPVAEALYPDGVPAPPGLAA</sequence>
<evidence type="ECO:0000313" key="3">
    <source>
        <dbReference type="Proteomes" id="UP000832041"/>
    </source>
</evidence>
<keyword evidence="3" id="KW-1185">Reference proteome</keyword>
<organism evidence="2 3">
    <name type="scientific">Thermobifida alba</name>
    <name type="common">Thermomonospora alba</name>
    <dbReference type="NCBI Taxonomy" id="53522"/>
    <lineage>
        <taxon>Bacteria</taxon>
        <taxon>Bacillati</taxon>
        <taxon>Actinomycetota</taxon>
        <taxon>Actinomycetes</taxon>
        <taxon>Streptosporangiales</taxon>
        <taxon>Nocardiopsidaceae</taxon>
        <taxon>Thermobifida</taxon>
    </lineage>
</organism>
<evidence type="ECO:0000256" key="1">
    <source>
        <dbReference type="SAM" id="MobiDB-lite"/>
    </source>
</evidence>
<dbReference type="InterPro" id="IPR008353">
    <property type="entry name" value="Peptidase_S1B_tx"/>
</dbReference>
<feature type="region of interest" description="Disordered" evidence="1">
    <location>
        <begin position="337"/>
        <end position="361"/>
    </location>
</feature>
<keyword evidence="2" id="KW-0378">Hydrolase</keyword>
<dbReference type="RefSeq" id="WP_248591984.1">
    <property type="nucleotide sequence ID" value="NZ_BAABEB010000010.1"/>
</dbReference>
<reference evidence="2 3" key="1">
    <citation type="submission" date="2020-04" db="EMBL/GenBank/DDBJ databases">
        <title>Thermobifida alba genome sequencing and assembly.</title>
        <authorList>
            <person name="Luzics S."/>
            <person name="Horvath B."/>
            <person name="Nagy I."/>
            <person name="Toth A."/>
            <person name="Nagy I."/>
            <person name="Kukolya J."/>
        </authorList>
    </citation>
    <scope>NUCLEOTIDE SEQUENCE [LARGE SCALE GENOMIC DNA]</scope>
    <source>
        <strain evidence="2 3">DSM 43795</strain>
    </source>
</reference>
<keyword evidence="2" id="KW-0645">Protease</keyword>
<feature type="region of interest" description="Disordered" evidence="1">
    <location>
        <begin position="282"/>
        <end position="301"/>
    </location>
</feature>
<feature type="compositionally biased region" description="Low complexity" evidence="1">
    <location>
        <begin position="10"/>
        <end position="23"/>
    </location>
</feature>
<dbReference type="InterPro" id="IPR043504">
    <property type="entry name" value="Peptidase_S1_PA_chymotrypsin"/>
</dbReference>
<dbReference type="PANTHER" id="PTHR36234:SF5">
    <property type="entry name" value="LYSYL ENDOPEPTIDASE"/>
    <property type="match status" value="1"/>
</dbReference>
<feature type="region of interest" description="Disordered" evidence="1">
    <location>
        <begin position="1"/>
        <end position="29"/>
    </location>
</feature>
<proteinExistence type="predicted"/>
<dbReference type="SUPFAM" id="SSF53474">
    <property type="entry name" value="alpha/beta-Hydrolases"/>
    <property type="match status" value="1"/>
</dbReference>